<dbReference type="Proteomes" id="UP000767446">
    <property type="component" value="Unassembled WGS sequence"/>
</dbReference>
<evidence type="ECO:0000313" key="3">
    <source>
        <dbReference type="Proteomes" id="UP000767446"/>
    </source>
</evidence>
<comment type="caution">
    <text evidence="2">The sequence shown here is derived from an EMBL/GenBank/DDBJ whole genome shotgun (WGS) entry which is preliminary data.</text>
</comment>
<organism evidence="2 3">
    <name type="scientific">Gomphosphaeria aponina SAG 52.96 = DSM 107014</name>
    <dbReference type="NCBI Taxonomy" id="1521640"/>
    <lineage>
        <taxon>Bacteria</taxon>
        <taxon>Bacillati</taxon>
        <taxon>Cyanobacteriota</taxon>
        <taxon>Cyanophyceae</taxon>
        <taxon>Oscillatoriophycideae</taxon>
        <taxon>Chroococcales</taxon>
        <taxon>Gomphosphaeriaceae</taxon>
        <taxon>Gomphosphaeria</taxon>
    </lineage>
</organism>
<proteinExistence type="predicted"/>
<accession>A0A941JUC4</accession>
<evidence type="ECO:0000256" key="1">
    <source>
        <dbReference type="SAM" id="MobiDB-lite"/>
    </source>
</evidence>
<reference evidence="2" key="1">
    <citation type="submission" date="2021-02" db="EMBL/GenBank/DDBJ databases">
        <title>Metagenome analyses of Stigonema ocellatum DSM 106950, Chlorogloea purpurea SAG 13.99 and Gomphosphaeria aponina DSM 107014.</title>
        <authorList>
            <person name="Marter P."/>
            <person name="Huang S."/>
        </authorList>
    </citation>
    <scope>NUCLEOTIDE SEQUENCE</scope>
    <source>
        <strain evidence="2">JP213</strain>
    </source>
</reference>
<gene>
    <name evidence="2" type="ORF">DSM107014_00780</name>
</gene>
<evidence type="ECO:0000313" key="2">
    <source>
        <dbReference type="EMBL" id="MBR8826435.1"/>
    </source>
</evidence>
<dbReference type="AlphaFoldDB" id="A0A941JUC4"/>
<dbReference type="EMBL" id="JADQBC010000003">
    <property type="protein sequence ID" value="MBR8826435.1"/>
    <property type="molecule type" value="Genomic_DNA"/>
</dbReference>
<protein>
    <submittedName>
        <fullName evidence="2">Uncharacterized protein</fullName>
    </submittedName>
</protein>
<sequence length="77" mass="8417">MSVTRRVSSLCFGIISLAGWGIINQSCRAVLNAMRFICCSEATQIFSSLHAITINNQPSTINHQPSTINHQPSTINN</sequence>
<feature type="region of interest" description="Disordered" evidence="1">
    <location>
        <begin position="58"/>
        <end position="77"/>
    </location>
</feature>
<name>A0A941JUC4_9CHRO</name>